<evidence type="ECO:0000313" key="2">
    <source>
        <dbReference type="Proteomes" id="UP000887572"/>
    </source>
</evidence>
<sequence>MADLRNDLAETPIVADLRNAHNGGFTKRPGGFTKRPKMANLRNAHSGGIYETPIMADLRNDLADLRNAHNGGFTKRPGGFTKRPKMANLRNAHSGGIYETPIVAEFTKRPSTLSTVDSPDEIGGRGKMGRMPGPWALVMDSSNSPIQH</sequence>
<keyword evidence="2" id="KW-1185">Reference proteome</keyword>
<evidence type="ECO:0000256" key="1">
    <source>
        <dbReference type="SAM" id="MobiDB-lite"/>
    </source>
</evidence>
<dbReference type="WBParaSite" id="Gr19_v10_g10794.t1">
    <property type="protein sequence ID" value="Gr19_v10_g10794.t1"/>
    <property type="gene ID" value="Gr19_v10_g10794"/>
</dbReference>
<feature type="region of interest" description="Disordered" evidence="1">
    <location>
        <begin position="111"/>
        <end position="148"/>
    </location>
</feature>
<dbReference type="Proteomes" id="UP000887572">
    <property type="component" value="Unplaced"/>
</dbReference>
<organism evidence="2 3">
    <name type="scientific">Globodera rostochiensis</name>
    <name type="common">Golden nematode worm</name>
    <name type="synonym">Heterodera rostochiensis</name>
    <dbReference type="NCBI Taxonomy" id="31243"/>
    <lineage>
        <taxon>Eukaryota</taxon>
        <taxon>Metazoa</taxon>
        <taxon>Ecdysozoa</taxon>
        <taxon>Nematoda</taxon>
        <taxon>Chromadorea</taxon>
        <taxon>Rhabditida</taxon>
        <taxon>Tylenchina</taxon>
        <taxon>Tylenchomorpha</taxon>
        <taxon>Tylenchoidea</taxon>
        <taxon>Heteroderidae</taxon>
        <taxon>Heteroderinae</taxon>
        <taxon>Globodera</taxon>
    </lineage>
</organism>
<dbReference type="AlphaFoldDB" id="A0A914GVJ8"/>
<accession>A0A914GVJ8</accession>
<protein>
    <submittedName>
        <fullName evidence="3">Uncharacterized protein</fullName>
    </submittedName>
</protein>
<reference evidence="3" key="1">
    <citation type="submission" date="2022-11" db="UniProtKB">
        <authorList>
            <consortium name="WormBaseParasite"/>
        </authorList>
    </citation>
    <scope>IDENTIFICATION</scope>
</reference>
<name>A0A914GVJ8_GLORO</name>
<proteinExistence type="predicted"/>
<evidence type="ECO:0000313" key="3">
    <source>
        <dbReference type="WBParaSite" id="Gr19_v10_g10794.t1"/>
    </source>
</evidence>